<dbReference type="Proteomes" id="UP000823388">
    <property type="component" value="Chromosome 8N"/>
</dbReference>
<dbReference type="EMBL" id="CM029052">
    <property type="protein sequence ID" value="KAG2555594.1"/>
    <property type="molecule type" value="Genomic_DNA"/>
</dbReference>
<organism evidence="1 2">
    <name type="scientific">Panicum virgatum</name>
    <name type="common">Blackwell switchgrass</name>
    <dbReference type="NCBI Taxonomy" id="38727"/>
    <lineage>
        <taxon>Eukaryota</taxon>
        <taxon>Viridiplantae</taxon>
        <taxon>Streptophyta</taxon>
        <taxon>Embryophyta</taxon>
        <taxon>Tracheophyta</taxon>
        <taxon>Spermatophyta</taxon>
        <taxon>Magnoliopsida</taxon>
        <taxon>Liliopsida</taxon>
        <taxon>Poales</taxon>
        <taxon>Poaceae</taxon>
        <taxon>PACMAD clade</taxon>
        <taxon>Panicoideae</taxon>
        <taxon>Panicodae</taxon>
        <taxon>Paniceae</taxon>
        <taxon>Panicinae</taxon>
        <taxon>Panicum</taxon>
        <taxon>Panicum sect. Hiantes</taxon>
    </lineage>
</organism>
<gene>
    <name evidence="1" type="ORF">PVAP13_8NG002302</name>
</gene>
<evidence type="ECO:0000313" key="2">
    <source>
        <dbReference type="Proteomes" id="UP000823388"/>
    </source>
</evidence>
<dbReference type="AlphaFoldDB" id="A0A8T0PAD7"/>
<sequence length="93" mass="10873">MPAPTRGWRWRNLLRGSSGRRIDGGSMDPHWSNDCDNNVCEVCGNISYKRSSDLRKYWLQTSSALLRLQVTMSFCLYECSFEEQRTYLVPIYV</sequence>
<accession>A0A8T0PAD7</accession>
<protein>
    <submittedName>
        <fullName evidence="1">Uncharacterized protein</fullName>
    </submittedName>
</protein>
<evidence type="ECO:0000313" key="1">
    <source>
        <dbReference type="EMBL" id="KAG2555594.1"/>
    </source>
</evidence>
<comment type="caution">
    <text evidence="1">The sequence shown here is derived from an EMBL/GenBank/DDBJ whole genome shotgun (WGS) entry which is preliminary data.</text>
</comment>
<proteinExistence type="predicted"/>
<reference evidence="1" key="1">
    <citation type="submission" date="2020-05" db="EMBL/GenBank/DDBJ databases">
        <title>WGS assembly of Panicum virgatum.</title>
        <authorList>
            <person name="Lovell J.T."/>
            <person name="Jenkins J."/>
            <person name="Shu S."/>
            <person name="Juenger T.E."/>
            <person name="Schmutz J."/>
        </authorList>
    </citation>
    <scope>NUCLEOTIDE SEQUENCE</scope>
    <source>
        <strain evidence="1">AP13</strain>
    </source>
</reference>
<keyword evidence="2" id="KW-1185">Reference proteome</keyword>
<name>A0A8T0PAD7_PANVG</name>